<evidence type="ECO:0000313" key="4">
    <source>
        <dbReference type="EMBL" id="GFU53559.1"/>
    </source>
</evidence>
<proteinExistence type="predicted"/>
<evidence type="ECO:0000313" key="3">
    <source>
        <dbReference type="EMBL" id="GFU03202.1"/>
    </source>
</evidence>
<comment type="caution">
    <text evidence="1">The sequence shown here is derived from an EMBL/GenBank/DDBJ whole genome shotgun (WGS) entry which is preliminary data.</text>
</comment>
<evidence type="ECO:0000313" key="2">
    <source>
        <dbReference type="EMBL" id="GFT08029.1"/>
    </source>
</evidence>
<gene>
    <name evidence="1" type="primary">NCL1_40521</name>
    <name evidence="3" type="ORF">NPIL_215431</name>
    <name evidence="4" type="ORF">NPIL_529691</name>
    <name evidence="2" type="ORF">NPIL_574201</name>
    <name evidence="1" type="ORF">NPIL_612991</name>
</gene>
<protein>
    <submittedName>
        <fullName evidence="1">ATP-grasp domain-containing protein</fullName>
    </submittedName>
</protein>
<feature type="non-terminal residue" evidence="1">
    <location>
        <position position="1"/>
    </location>
</feature>
<evidence type="ECO:0000313" key="1">
    <source>
        <dbReference type="EMBL" id="GFS29974.1"/>
    </source>
</evidence>
<evidence type="ECO:0000313" key="5">
    <source>
        <dbReference type="Proteomes" id="UP000887013"/>
    </source>
</evidence>
<dbReference type="EMBL" id="BMAW01041646">
    <property type="protein sequence ID" value="GFS29974.1"/>
    <property type="molecule type" value="Genomic_DNA"/>
</dbReference>
<dbReference type="EMBL" id="BMAW01123425">
    <property type="protein sequence ID" value="GFU03202.1"/>
    <property type="molecule type" value="Genomic_DNA"/>
</dbReference>
<dbReference type="AlphaFoldDB" id="A0A8X6JQN1"/>
<accession>A0A8X6JQN1</accession>
<dbReference type="EMBL" id="BMAW01038853">
    <property type="protein sequence ID" value="GFU53559.1"/>
    <property type="molecule type" value="Genomic_DNA"/>
</dbReference>
<sequence>GSASTVKTVQVPDDLVGKIHHRAELPQAAAAVPVAQAPVIQVTDASDPATVKGIKTTKSIVAATIPGKTRFNTKDSQVREPVARPVIVEPVVATIKSSPTLVTQKNIKTSDPSRIHLTQQRFNPSDVSVIAKGGSDILPEGILSAPFLNKGPGIPTTYTGINGAKEVIVYEDGTTVEVDSSNNLGTDLTAFRTQGSSINRGPIGSQVRPSTLPVRTNYAPFGRINAPLRSTAITGGGSTNKNITPNQAIPNIPGAVSQTLPQPVIDADIIQLNRQLQKQSEEELKRTLS</sequence>
<dbReference type="EMBL" id="BMAW01008320">
    <property type="protein sequence ID" value="GFT08029.1"/>
    <property type="molecule type" value="Genomic_DNA"/>
</dbReference>
<dbReference type="Proteomes" id="UP000887013">
    <property type="component" value="Unassembled WGS sequence"/>
</dbReference>
<reference evidence="1" key="1">
    <citation type="submission" date="2020-08" db="EMBL/GenBank/DDBJ databases">
        <title>Multicomponent nature underlies the extraordinary mechanical properties of spider dragline silk.</title>
        <authorList>
            <person name="Kono N."/>
            <person name="Nakamura H."/>
            <person name="Mori M."/>
            <person name="Yoshida Y."/>
            <person name="Ohtoshi R."/>
            <person name="Malay A.D."/>
            <person name="Moran D.A.P."/>
            <person name="Tomita M."/>
            <person name="Numata K."/>
            <person name="Arakawa K."/>
        </authorList>
    </citation>
    <scope>NUCLEOTIDE SEQUENCE</scope>
</reference>
<keyword evidence="5" id="KW-1185">Reference proteome</keyword>
<name>A0A8X6JQN1_NEPPI</name>
<organism evidence="1 5">
    <name type="scientific">Nephila pilipes</name>
    <name type="common">Giant wood spider</name>
    <name type="synonym">Nephila maculata</name>
    <dbReference type="NCBI Taxonomy" id="299642"/>
    <lineage>
        <taxon>Eukaryota</taxon>
        <taxon>Metazoa</taxon>
        <taxon>Ecdysozoa</taxon>
        <taxon>Arthropoda</taxon>
        <taxon>Chelicerata</taxon>
        <taxon>Arachnida</taxon>
        <taxon>Araneae</taxon>
        <taxon>Araneomorphae</taxon>
        <taxon>Entelegynae</taxon>
        <taxon>Araneoidea</taxon>
        <taxon>Nephilidae</taxon>
        <taxon>Nephila</taxon>
    </lineage>
</organism>
<feature type="non-terminal residue" evidence="1">
    <location>
        <position position="289"/>
    </location>
</feature>